<evidence type="ECO:0000313" key="2">
    <source>
        <dbReference type="Proteomes" id="UP000316437"/>
    </source>
</evidence>
<reference evidence="1 2" key="1">
    <citation type="submission" date="2019-06" db="EMBL/GenBank/DDBJ databases">
        <title>Sorghum-associated microbial communities from plants grown in Nebraska, USA.</title>
        <authorList>
            <person name="Schachtman D."/>
        </authorList>
    </citation>
    <scope>NUCLEOTIDE SEQUENCE [LARGE SCALE GENOMIC DNA]</scope>
    <source>
        <strain evidence="1 2">110</strain>
    </source>
</reference>
<name>A0A543EKW1_9FLAO</name>
<dbReference type="AlphaFoldDB" id="A0A543EKW1"/>
<protein>
    <submittedName>
        <fullName evidence="1">Uncharacterized protein</fullName>
    </submittedName>
</protein>
<comment type="caution">
    <text evidence="1">The sequence shown here is derived from an EMBL/GenBank/DDBJ whole genome shotgun (WGS) entry which is preliminary data.</text>
</comment>
<accession>A0A543EKW1</accession>
<organism evidence="1 2">
    <name type="scientific">Chryseobacterium aquifrigidense</name>
    <dbReference type="NCBI Taxonomy" id="558021"/>
    <lineage>
        <taxon>Bacteria</taxon>
        <taxon>Pseudomonadati</taxon>
        <taxon>Bacteroidota</taxon>
        <taxon>Flavobacteriia</taxon>
        <taxon>Flavobacteriales</taxon>
        <taxon>Weeksellaceae</taxon>
        <taxon>Chryseobacterium group</taxon>
        <taxon>Chryseobacterium</taxon>
    </lineage>
</organism>
<sequence length="79" mass="9466">MKKQQIKQLLIKYFQEKKVYESVNQNELDNVAEKLSKLTFITKDILFKYINEISYLIKESVDFSDTEYLLSQIINIINK</sequence>
<gene>
    <name evidence="1" type="ORF">FB551_1934</name>
</gene>
<dbReference type="Proteomes" id="UP000316437">
    <property type="component" value="Unassembled WGS sequence"/>
</dbReference>
<proteinExistence type="predicted"/>
<dbReference type="EMBL" id="VFPD01000001">
    <property type="protein sequence ID" value="TQM22225.1"/>
    <property type="molecule type" value="Genomic_DNA"/>
</dbReference>
<dbReference type="RefSeq" id="WP_142016982.1">
    <property type="nucleotide sequence ID" value="NZ_VFPD01000001.1"/>
</dbReference>
<keyword evidence="2" id="KW-1185">Reference proteome</keyword>
<evidence type="ECO:0000313" key="1">
    <source>
        <dbReference type="EMBL" id="TQM22225.1"/>
    </source>
</evidence>